<evidence type="ECO:0000256" key="1">
    <source>
        <dbReference type="SAM" id="Phobius"/>
    </source>
</evidence>
<dbReference type="AlphaFoldDB" id="A0A6G4XJK4"/>
<protein>
    <submittedName>
        <fullName evidence="2">Uncharacterized protein</fullName>
    </submittedName>
</protein>
<dbReference type="Proteomes" id="UP000481109">
    <property type="component" value="Unassembled WGS sequence"/>
</dbReference>
<proteinExistence type="predicted"/>
<comment type="caution">
    <text evidence="2">The sequence shown here is derived from an EMBL/GenBank/DDBJ whole genome shotgun (WGS) entry which is preliminary data.</text>
</comment>
<keyword evidence="1" id="KW-0812">Transmembrane</keyword>
<name>A0A6G4XJK4_9ACTN</name>
<evidence type="ECO:0000313" key="2">
    <source>
        <dbReference type="EMBL" id="NGO77010.1"/>
    </source>
</evidence>
<keyword evidence="1" id="KW-1133">Transmembrane helix</keyword>
<dbReference type="EMBL" id="JAAKZW010000051">
    <property type="protein sequence ID" value="NGO77010.1"/>
    <property type="molecule type" value="Genomic_DNA"/>
</dbReference>
<keyword evidence="1" id="KW-0472">Membrane</keyword>
<evidence type="ECO:0000313" key="3">
    <source>
        <dbReference type="Proteomes" id="UP000481109"/>
    </source>
</evidence>
<gene>
    <name evidence="2" type="ORF">G6045_15260</name>
</gene>
<sequence length="73" mass="7739">MVRALAEPFVIDFGDPSTYAADWGGPSLIGVLAVHCLPGVLSAWLMVRMARRRFGRSSVSSGHGPVQAGSRGR</sequence>
<keyword evidence="3" id="KW-1185">Reference proteome</keyword>
<reference evidence="2 3" key="1">
    <citation type="submission" date="2020-02" db="EMBL/GenBank/DDBJ databases">
        <title>Whole-genome analyses of novel actinobacteria.</title>
        <authorList>
            <person name="Sahin N."/>
            <person name="Tokatli A."/>
        </authorList>
    </citation>
    <scope>NUCLEOTIDE SEQUENCE [LARGE SCALE GENOMIC DNA]</scope>
    <source>
        <strain evidence="2 3">YC504</strain>
    </source>
</reference>
<feature type="transmembrane region" description="Helical" evidence="1">
    <location>
        <begin position="27"/>
        <end position="47"/>
    </location>
</feature>
<accession>A0A6G4XJK4</accession>
<organism evidence="2 3">
    <name type="scientific">Streptomyces mesophilus</name>
    <dbReference type="NCBI Taxonomy" id="1775132"/>
    <lineage>
        <taxon>Bacteria</taxon>
        <taxon>Bacillati</taxon>
        <taxon>Actinomycetota</taxon>
        <taxon>Actinomycetes</taxon>
        <taxon>Kitasatosporales</taxon>
        <taxon>Streptomycetaceae</taxon>
        <taxon>Streptomyces</taxon>
    </lineage>
</organism>